<accession>A0A8R7TL38</accession>
<name>A0A8R7TL38_TRIUA</name>
<proteinExistence type="predicted"/>
<sequence length="137" mass="15222">MCCCCTPASTSRGFRGRTPWGRPSCWCLTWLGTTSTGMSHCSSTTSGGSSARQAFKTGIGKSNLLSRFTRNVFSLESKSTIRGGRIRHPLPLGRRQGRQGPDLGHHRLFLSPSVRQQLWRPWMGLSQLLLRFAGIRK</sequence>
<organism evidence="1 2">
    <name type="scientific">Triticum urartu</name>
    <name type="common">Red wild einkorn</name>
    <name type="synonym">Crithodium urartu</name>
    <dbReference type="NCBI Taxonomy" id="4572"/>
    <lineage>
        <taxon>Eukaryota</taxon>
        <taxon>Viridiplantae</taxon>
        <taxon>Streptophyta</taxon>
        <taxon>Embryophyta</taxon>
        <taxon>Tracheophyta</taxon>
        <taxon>Spermatophyta</taxon>
        <taxon>Magnoliopsida</taxon>
        <taxon>Liliopsida</taxon>
        <taxon>Poales</taxon>
        <taxon>Poaceae</taxon>
        <taxon>BOP clade</taxon>
        <taxon>Pooideae</taxon>
        <taxon>Triticodae</taxon>
        <taxon>Triticeae</taxon>
        <taxon>Triticinae</taxon>
        <taxon>Triticum</taxon>
    </lineage>
</organism>
<dbReference type="Proteomes" id="UP000015106">
    <property type="component" value="Chromosome 2"/>
</dbReference>
<protein>
    <submittedName>
        <fullName evidence="1">Uncharacterized protein</fullName>
    </submittedName>
</protein>
<dbReference type="AlphaFoldDB" id="A0A8R7TL38"/>
<dbReference type="Gramene" id="TuG1812G0200004587.01.T01">
    <property type="protein sequence ID" value="TuG1812G0200004587.01.T01"/>
    <property type="gene ID" value="TuG1812G0200004587.01"/>
</dbReference>
<reference evidence="2" key="1">
    <citation type="journal article" date="2013" name="Nature">
        <title>Draft genome of the wheat A-genome progenitor Triticum urartu.</title>
        <authorList>
            <person name="Ling H.Q."/>
            <person name="Zhao S."/>
            <person name="Liu D."/>
            <person name="Wang J."/>
            <person name="Sun H."/>
            <person name="Zhang C."/>
            <person name="Fan H."/>
            <person name="Li D."/>
            <person name="Dong L."/>
            <person name="Tao Y."/>
            <person name="Gao C."/>
            <person name="Wu H."/>
            <person name="Li Y."/>
            <person name="Cui Y."/>
            <person name="Guo X."/>
            <person name="Zheng S."/>
            <person name="Wang B."/>
            <person name="Yu K."/>
            <person name="Liang Q."/>
            <person name="Yang W."/>
            <person name="Lou X."/>
            <person name="Chen J."/>
            <person name="Feng M."/>
            <person name="Jian J."/>
            <person name="Zhang X."/>
            <person name="Luo G."/>
            <person name="Jiang Y."/>
            <person name="Liu J."/>
            <person name="Wang Z."/>
            <person name="Sha Y."/>
            <person name="Zhang B."/>
            <person name="Wu H."/>
            <person name="Tang D."/>
            <person name="Shen Q."/>
            <person name="Xue P."/>
            <person name="Zou S."/>
            <person name="Wang X."/>
            <person name="Liu X."/>
            <person name="Wang F."/>
            <person name="Yang Y."/>
            <person name="An X."/>
            <person name="Dong Z."/>
            <person name="Zhang K."/>
            <person name="Zhang X."/>
            <person name="Luo M.C."/>
            <person name="Dvorak J."/>
            <person name="Tong Y."/>
            <person name="Wang J."/>
            <person name="Yang H."/>
            <person name="Li Z."/>
            <person name="Wang D."/>
            <person name="Zhang A."/>
            <person name="Wang J."/>
        </authorList>
    </citation>
    <scope>NUCLEOTIDE SEQUENCE</scope>
    <source>
        <strain evidence="2">cv. G1812</strain>
    </source>
</reference>
<evidence type="ECO:0000313" key="2">
    <source>
        <dbReference type="Proteomes" id="UP000015106"/>
    </source>
</evidence>
<keyword evidence="2" id="KW-1185">Reference proteome</keyword>
<reference evidence="1" key="3">
    <citation type="submission" date="2022-06" db="UniProtKB">
        <authorList>
            <consortium name="EnsemblPlants"/>
        </authorList>
    </citation>
    <scope>IDENTIFICATION</scope>
</reference>
<evidence type="ECO:0000313" key="1">
    <source>
        <dbReference type="EnsemblPlants" id="TuG1812G0200004587.01.T01"/>
    </source>
</evidence>
<reference evidence="1" key="2">
    <citation type="submission" date="2018-03" db="EMBL/GenBank/DDBJ databases">
        <title>The Triticum urartu genome reveals the dynamic nature of wheat genome evolution.</title>
        <authorList>
            <person name="Ling H."/>
            <person name="Ma B."/>
            <person name="Shi X."/>
            <person name="Liu H."/>
            <person name="Dong L."/>
            <person name="Sun H."/>
            <person name="Cao Y."/>
            <person name="Gao Q."/>
            <person name="Zheng S."/>
            <person name="Li Y."/>
            <person name="Yu Y."/>
            <person name="Du H."/>
            <person name="Qi M."/>
            <person name="Li Y."/>
            <person name="Yu H."/>
            <person name="Cui Y."/>
            <person name="Wang N."/>
            <person name="Chen C."/>
            <person name="Wu H."/>
            <person name="Zhao Y."/>
            <person name="Zhang J."/>
            <person name="Li Y."/>
            <person name="Zhou W."/>
            <person name="Zhang B."/>
            <person name="Hu W."/>
            <person name="Eijk M."/>
            <person name="Tang J."/>
            <person name="Witsenboer H."/>
            <person name="Zhao S."/>
            <person name="Li Z."/>
            <person name="Zhang A."/>
            <person name="Wang D."/>
            <person name="Liang C."/>
        </authorList>
    </citation>
    <scope>NUCLEOTIDE SEQUENCE [LARGE SCALE GENOMIC DNA]</scope>
    <source>
        <strain evidence="1">cv. G1812</strain>
    </source>
</reference>
<dbReference type="EnsemblPlants" id="TuG1812G0200004587.01.T01">
    <property type="protein sequence ID" value="TuG1812G0200004587.01.T01"/>
    <property type="gene ID" value="TuG1812G0200004587.01"/>
</dbReference>